<dbReference type="SUPFAM" id="SSF52172">
    <property type="entry name" value="CheY-like"/>
    <property type="match status" value="1"/>
</dbReference>
<dbReference type="InterPro" id="IPR011006">
    <property type="entry name" value="CheY-like_superfamily"/>
</dbReference>
<dbReference type="SUPFAM" id="SSF46894">
    <property type="entry name" value="C-terminal effector domain of the bipartite response regulators"/>
    <property type="match status" value="1"/>
</dbReference>
<reference evidence="9 10" key="1">
    <citation type="submission" date="2020-10" db="EMBL/GenBank/DDBJ databases">
        <title>Sequencing the genomes of 1000 actinobacteria strains.</title>
        <authorList>
            <person name="Klenk H.-P."/>
        </authorList>
    </citation>
    <scope>NUCLEOTIDE SEQUENCE [LARGE SCALE GENOMIC DNA]</scope>
    <source>
        <strain evidence="9 10">DSM 46744</strain>
    </source>
</reference>
<dbReference type="Gene3D" id="1.10.10.10">
    <property type="entry name" value="Winged helix-like DNA-binding domain superfamily/Winged helix DNA-binding domain"/>
    <property type="match status" value="1"/>
</dbReference>
<dbReference type="Gene3D" id="6.10.250.690">
    <property type="match status" value="1"/>
</dbReference>
<evidence type="ECO:0000313" key="9">
    <source>
        <dbReference type="EMBL" id="MBE1532144.1"/>
    </source>
</evidence>
<evidence type="ECO:0000256" key="1">
    <source>
        <dbReference type="ARBA" id="ARBA00022553"/>
    </source>
</evidence>
<dbReference type="InterPro" id="IPR001867">
    <property type="entry name" value="OmpR/PhoB-type_DNA-bd"/>
</dbReference>
<evidence type="ECO:0000313" key="10">
    <source>
        <dbReference type="Proteomes" id="UP000627838"/>
    </source>
</evidence>
<feature type="modified residue" description="4-aspartylphosphate" evidence="5">
    <location>
        <position position="63"/>
    </location>
</feature>
<dbReference type="SMART" id="SM00448">
    <property type="entry name" value="REC"/>
    <property type="match status" value="1"/>
</dbReference>
<feature type="DNA-binding region" description="OmpR/PhoB-type" evidence="6">
    <location>
        <begin position="144"/>
        <end position="238"/>
    </location>
</feature>
<dbReference type="Proteomes" id="UP000627838">
    <property type="component" value="Unassembled WGS sequence"/>
</dbReference>
<dbReference type="PANTHER" id="PTHR48111:SF4">
    <property type="entry name" value="DNA-BINDING DUAL TRANSCRIPTIONAL REGULATOR OMPR"/>
    <property type="match status" value="1"/>
</dbReference>
<evidence type="ECO:0000259" key="7">
    <source>
        <dbReference type="PROSITE" id="PS50110"/>
    </source>
</evidence>
<accession>A0ABR9JNK1</accession>
<keyword evidence="3 6" id="KW-0238">DNA-binding</keyword>
<dbReference type="GO" id="GO:0003677">
    <property type="term" value="F:DNA binding"/>
    <property type="evidence" value="ECO:0007669"/>
    <property type="project" value="UniProtKB-KW"/>
</dbReference>
<organism evidence="9 10">
    <name type="scientific">Actinomadura algeriensis</name>
    <dbReference type="NCBI Taxonomy" id="1679523"/>
    <lineage>
        <taxon>Bacteria</taxon>
        <taxon>Bacillati</taxon>
        <taxon>Actinomycetota</taxon>
        <taxon>Actinomycetes</taxon>
        <taxon>Streptosporangiales</taxon>
        <taxon>Thermomonosporaceae</taxon>
        <taxon>Actinomadura</taxon>
    </lineage>
</organism>
<proteinExistence type="predicted"/>
<evidence type="ECO:0000256" key="3">
    <source>
        <dbReference type="ARBA" id="ARBA00023125"/>
    </source>
</evidence>
<evidence type="ECO:0000256" key="6">
    <source>
        <dbReference type="PROSITE-ProRule" id="PRU01091"/>
    </source>
</evidence>
<dbReference type="PROSITE" id="PS51755">
    <property type="entry name" value="OMPR_PHOB"/>
    <property type="match status" value="1"/>
</dbReference>
<dbReference type="PROSITE" id="PS50110">
    <property type="entry name" value="RESPONSE_REGULATORY"/>
    <property type="match status" value="1"/>
</dbReference>
<dbReference type="Pfam" id="PF00486">
    <property type="entry name" value="Trans_reg_C"/>
    <property type="match status" value="1"/>
</dbReference>
<dbReference type="InterPro" id="IPR036388">
    <property type="entry name" value="WH-like_DNA-bd_sf"/>
</dbReference>
<evidence type="ECO:0000256" key="4">
    <source>
        <dbReference type="ARBA" id="ARBA00023163"/>
    </source>
</evidence>
<protein>
    <submittedName>
        <fullName evidence="9">DNA-binding response OmpR family regulator</fullName>
    </submittedName>
</protein>
<comment type="caution">
    <text evidence="9">The sequence shown here is derived from an EMBL/GenBank/DDBJ whole genome shotgun (WGS) entry which is preliminary data.</text>
</comment>
<dbReference type="Pfam" id="PF00072">
    <property type="entry name" value="Response_reg"/>
    <property type="match status" value="1"/>
</dbReference>
<dbReference type="Gene3D" id="3.40.50.2300">
    <property type="match status" value="1"/>
</dbReference>
<dbReference type="InterPro" id="IPR016032">
    <property type="entry name" value="Sig_transdc_resp-reg_C-effctor"/>
</dbReference>
<evidence type="ECO:0000256" key="2">
    <source>
        <dbReference type="ARBA" id="ARBA00023015"/>
    </source>
</evidence>
<keyword evidence="1 5" id="KW-0597">Phosphoprotein</keyword>
<gene>
    <name evidence="9" type="ORF">H4W34_001977</name>
</gene>
<dbReference type="InterPro" id="IPR001789">
    <property type="entry name" value="Sig_transdc_resp-reg_receiver"/>
</dbReference>
<dbReference type="CDD" id="cd17574">
    <property type="entry name" value="REC_OmpR"/>
    <property type="match status" value="1"/>
</dbReference>
<evidence type="ECO:0000256" key="5">
    <source>
        <dbReference type="PROSITE-ProRule" id="PRU00169"/>
    </source>
</evidence>
<dbReference type="PANTHER" id="PTHR48111">
    <property type="entry name" value="REGULATOR OF RPOS"/>
    <property type="match status" value="1"/>
</dbReference>
<dbReference type="RefSeq" id="WP_192758889.1">
    <property type="nucleotide sequence ID" value="NZ_JADBDZ010000001.1"/>
</dbReference>
<keyword evidence="4" id="KW-0804">Transcription</keyword>
<dbReference type="InterPro" id="IPR039420">
    <property type="entry name" value="WalR-like"/>
</dbReference>
<dbReference type="SMART" id="SM00862">
    <property type="entry name" value="Trans_reg_C"/>
    <property type="match status" value="1"/>
</dbReference>
<sequence length="240" mass="26743">MTVNEHGTDVPAQRILVVEDERTIARAVADRLTAEGFAVRVAGDGPTAVERARDWTPDLIVLDVMLPGFDGLEVCRRVQAERPVPVLMLTARDDETDLLVGLGVGADDYVTKPFSMRELVARIRAVLRRVDRPAPEPRAEAPRPEPLRAGDLEVDPEARRVRRDGREVHLTPIEFDLLACLLRNRGTVLTRAVLLERVWDWTDASGTRVVDSHVKALRRKLGQDLIRTVHGVGYSLEDAT</sequence>
<dbReference type="EMBL" id="JADBDZ010000001">
    <property type="protein sequence ID" value="MBE1532144.1"/>
    <property type="molecule type" value="Genomic_DNA"/>
</dbReference>
<dbReference type="CDD" id="cd00383">
    <property type="entry name" value="trans_reg_C"/>
    <property type="match status" value="1"/>
</dbReference>
<keyword evidence="2" id="KW-0805">Transcription regulation</keyword>
<name>A0ABR9JNK1_9ACTN</name>
<feature type="domain" description="OmpR/PhoB-type" evidence="8">
    <location>
        <begin position="144"/>
        <end position="238"/>
    </location>
</feature>
<feature type="domain" description="Response regulatory" evidence="7">
    <location>
        <begin position="14"/>
        <end position="127"/>
    </location>
</feature>
<keyword evidence="10" id="KW-1185">Reference proteome</keyword>
<evidence type="ECO:0000259" key="8">
    <source>
        <dbReference type="PROSITE" id="PS51755"/>
    </source>
</evidence>